<evidence type="ECO:0000313" key="2">
    <source>
        <dbReference type="EMBL" id="DAF51769.1"/>
    </source>
</evidence>
<sequence length="46" mass="5514">MLLLVLILRCKDTVTILITQVFCLFFLFYFVLNTTFFCKYINISKL</sequence>
<name>A0A8S5SL79_9CAUD</name>
<reference evidence="2" key="1">
    <citation type="journal article" date="2021" name="Proc. Natl. Acad. Sci. U.S.A.">
        <title>A Catalog of Tens of Thousands of Viruses from Human Metagenomes Reveals Hidden Associations with Chronic Diseases.</title>
        <authorList>
            <person name="Tisza M.J."/>
            <person name="Buck C.B."/>
        </authorList>
    </citation>
    <scope>NUCLEOTIDE SEQUENCE</scope>
    <source>
        <strain evidence="2">CtJYR23</strain>
    </source>
</reference>
<feature type="transmembrane region" description="Helical" evidence="1">
    <location>
        <begin position="12"/>
        <end position="32"/>
    </location>
</feature>
<proteinExistence type="predicted"/>
<organism evidence="2">
    <name type="scientific">Siphoviridae sp. ctJYR23</name>
    <dbReference type="NCBI Taxonomy" id="2827837"/>
    <lineage>
        <taxon>Viruses</taxon>
        <taxon>Duplodnaviria</taxon>
        <taxon>Heunggongvirae</taxon>
        <taxon>Uroviricota</taxon>
        <taxon>Caudoviricetes</taxon>
    </lineage>
</organism>
<keyword evidence="1" id="KW-0472">Membrane</keyword>
<protein>
    <submittedName>
        <fullName evidence="2">Uncharacterized protein</fullName>
    </submittedName>
</protein>
<keyword evidence="1" id="KW-1133">Transmembrane helix</keyword>
<dbReference type="EMBL" id="BK032621">
    <property type="protein sequence ID" value="DAF51769.1"/>
    <property type="molecule type" value="Genomic_DNA"/>
</dbReference>
<keyword evidence="1" id="KW-0812">Transmembrane</keyword>
<accession>A0A8S5SL79</accession>
<evidence type="ECO:0000256" key="1">
    <source>
        <dbReference type="SAM" id="Phobius"/>
    </source>
</evidence>